<dbReference type="HOGENOM" id="CLU_594706_0_0_1"/>
<protein>
    <submittedName>
        <fullName evidence="2">Uncharacterized protein</fullName>
    </submittedName>
</protein>
<dbReference type="OrthoDB" id="2679919at2759"/>
<dbReference type="InParanoid" id="A0A0D0A1Q6"/>
<proteinExistence type="predicted"/>
<evidence type="ECO:0000313" key="2">
    <source>
        <dbReference type="EMBL" id="KIK32069.1"/>
    </source>
</evidence>
<dbReference type="AlphaFoldDB" id="A0A0D0A1Q6"/>
<accession>A0A0D0A1Q6</accession>
<reference evidence="3" key="2">
    <citation type="submission" date="2015-01" db="EMBL/GenBank/DDBJ databases">
        <title>Evolutionary Origins and Diversification of the Mycorrhizal Mutualists.</title>
        <authorList>
            <consortium name="DOE Joint Genome Institute"/>
            <consortium name="Mycorrhizal Genomics Consortium"/>
            <person name="Kohler A."/>
            <person name="Kuo A."/>
            <person name="Nagy L.G."/>
            <person name="Floudas D."/>
            <person name="Copeland A."/>
            <person name="Barry K.W."/>
            <person name="Cichocki N."/>
            <person name="Veneault-Fourrey C."/>
            <person name="LaButti K."/>
            <person name="Lindquist E.A."/>
            <person name="Lipzen A."/>
            <person name="Lundell T."/>
            <person name="Morin E."/>
            <person name="Murat C."/>
            <person name="Riley R."/>
            <person name="Ohm R."/>
            <person name="Sun H."/>
            <person name="Tunlid A."/>
            <person name="Henrissat B."/>
            <person name="Grigoriev I.V."/>
            <person name="Hibbett D.S."/>
            <person name="Martin F."/>
        </authorList>
    </citation>
    <scope>NUCLEOTIDE SEQUENCE [LARGE SCALE GENOMIC DNA]</scope>
    <source>
        <strain evidence="3">UH-Slu-Lm8-n1</strain>
    </source>
</reference>
<dbReference type="Proteomes" id="UP000054485">
    <property type="component" value="Unassembled WGS sequence"/>
</dbReference>
<evidence type="ECO:0000256" key="1">
    <source>
        <dbReference type="SAM" id="MobiDB-lite"/>
    </source>
</evidence>
<sequence length="481" mass="53933">MSTFALSKAPVYSYGTTTSSAMQNYSSTPQQNYRVKASHHYWLRSTPSVSPGLEPQPDAKESSVVDHAFNTSPNLCNTQWQNTLGVAREVNRLNCILESFTRDVRGKISISGQSICRSILKFIAKANREIEYMFYGVYPDEYAELLRYIDETAYITLKPRLSYIDQHASLLVEMPTPLHEAPFAGLGKVFSRFFDKIPYDSATINIEILNTVEVSTGIAPDQRISFHRVGNRRTSTFISTMLGETALSQDAADLFVKLREAVDANPYLLLIIAVLIKEARPYHSPAWRTVASQTLLRQPLHQDSNAFLVQSDEDSVSALHVPVVVCEHEWCSIESVRFKVWVRGNDPIDIDTDNANLMAEGSLFPDDNMDAVIAMMEKGARALQRELAMFSQRINPNADIHAIDDPSIPIHFDRAELIKKLVSAMEETAFIRYKAWYVQKRRSANFAIMQENLAAPANAPVDAQPHQAASSRGRGRGRGRG</sequence>
<reference evidence="2 3" key="1">
    <citation type="submission" date="2014-04" db="EMBL/GenBank/DDBJ databases">
        <authorList>
            <consortium name="DOE Joint Genome Institute"/>
            <person name="Kuo A."/>
            <person name="Ruytinx J."/>
            <person name="Rineau F."/>
            <person name="Colpaert J."/>
            <person name="Kohler A."/>
            <person name="Nagy L.G."/>
            <person name="Floudas D."/>
            <person name="Copeland A."/>
            <person name="Barry K.W."/>
            <person name="Cichocki N."/>
            <person name="Veneault-Fourrey C."/>
            <person name="LaButti K."/>
            <person name="Lindquist E.A."/>
            <person name="Lipzen A."/>
            <person name="Lundell T."/>
            <person name="Morin E."/>
            <person name="Murat C."/>
            <person name="Sun H."/>
            <person name="Tunlid A."/>
            <person name="Henrissat B."/>
            <person name="Grigoriev I.V."/>
            <person name="Hibbett D.S."/>
            <person name="Martin F."/>
            <person name="Nordberg H.P."/>
            <person name="Cantor M.N."/>
            <person name="Hua S.X."/>
        </authorList>
    </citation>
    <scope>NUCLEOTIDE SEQUENCE [LARGE SCALE GENOMIC DNA]</scope>
    <source>
        <strain evidence="2 3">UH-Slu-Lm8-n1</strain>
    </source>
</reference>
<dbReference type="EMBL" id="KN836428">
    <property type="protein sequence ID" value="KIK32069.1"/>
    <property type="molecule type" value="Genomic_DNA"/>
</dbReference>
<organism evidence="2 3">
    <name type="scientific">Suillus luteus UH-Slu-Lm8-n1</name>
    <dbReference type="NCBI Taxonomy" id="930992"/>
    <lineage>
        <taxon>Eukaryota</taxon>
        <taxon>Fungi</taxon>
        <taxon>Dikarya</taxon>
        <taxon>Basidiomycota</taxon>
        <taxon>Agaricomycotina</taxon>
        <taxon>Agaricomycetes</taxon>
        <taxon>Agaricomycetidae</taxon>
        <taxon>Boletales</taxon>
        <taxon>Suillineae</taxon>
        <taxon>Suillaceae</taxon>
        <taxon>Suillus</taxon>
    </lineage>
</organism>
<gene>
    <name evidence="2" type="ORF">CY34DRAFT_111123</name>
</gene>
<feature type="non-terminal residue" evidence="2">
    <location>
        <position position="481"/>
    </location>
</feature>
<feature type="region of interest" description="Disordered" evidence="1">
    <location>
        <begin position="457"/>
        <end position="481"/>
    </location>
</feature>
<name>A0A0D0A1Q6_9AGAM</name>
<keyword evidence="3" id="KW-1185">Reference proteome</keyword>
<evidence type="ECO:0000313" key="3">
    <source>
        <dbReference type="Proteomes" id="UP000054485"/>
    </source>
</evidence>